<dbReference type="PANTHER" id="PTHR13370:SF3">
    <property type="entry name" value="TRNA (GUANINE(10)-N2)-METHYLTRANSFERASE HOMOLOG"/>
    <property type="match status" value="1"/>
</dbReference>
<dbReference type="Pfam" id="PF25904">
    <property type="entry name" value="Tmrp11_N"/>
    <property type="match status" value="1"/>
</dbReference>
<organism evidence="4 5">
    <name type="scientific">Sciurus vulgaris</name>
    <name type="common">Eurasian red squirrel</name>
    <dbReference type="NCBI Taxonomy" id="55149"/>
    <lineage>
        <taxon>Eukaryota</taxon>
        <taxon>Metazoa</taxon>
        <taxon>Chordata</taxon>
        <taxon>Craniata</taxon>
        <taxon>Vertebrata</taxon>
        <taxon>Euteleostomi</taxon>
        <taxon>Mammalia</taxon>
        <taxon>Eutheria</taxon>
        <taxon>Euarchontoglires</taxon>
        <taxon>Glires</taxon>
        <taxon>Rodentia</taxon>
        <taxon>Sciuromorpha</taxon>
        <taxon>Sciuridae</taxon>
        <taxon>Sciurinae</taxon>
        <taxon>Sciurini</taxon>
        <taxon>Sciurus</taxon>
    </lineage>
</organism>
<reference evidence="4" key="2">
    <citation type="submission" date="2025-09" db="UniProtKB">
        <authorList>
            <consortium name="Ensembl"/>
        </authorList>
    </citation>
    <scope>IDENTIFICATION</scope>
</reference>
<dbReference type="InterPro" id="IPR059073">
    <property type="entry name" value="TRMT11_N"/>
</dbReference>
<evidence type="ECO:0000313" key="4">
    <source>
        <dbReference type="Ensembl" id="ENSSVLP00005009712.1"/>
    </source>
</evidence>
<evidence type="ECO:0000259" key="3">
    <source>
        <dbReference type="Pfam" id="PF25904"/>
    </source>
</evidence>
<dbReference type="Ensembl" id="ENSSVLT00005010755.1">
    <property type="protein sequence ID" value="ENSSVLP00005009712.1"/>
    <property type="gene ID" value="ENSSVLG00005007749.1"/>
</dbReference>
<reference evidence="4" key="1">
    <citation type="submission" date="2025-08" db="UniProtKB">
        <authorList>
            <consortium name="Ensembl"/>
        </authorList>
    </citation>
    <scope>IDENTIFICATION</scope>
</reference>
<keyword evidence="1" id="KW-0489">Methyltransferase</keyword>
<dbReference type="GO" id="GO:0008168">
    <property type="term" value="F:methyltransferase activity"/>
    <property type="evidence" value="ECO:0007669"/>
    <property type="project" value="UniProtKB-KW"/>
</dbReference>
<keyword evidence="5" id="KW-1185">Reference proteome</keyword>
<evidence type="ECO:0000256" key="1">
    <source>
        <dbReference type="ARBA" id="ARBA00022603"/>
    </source>
</evidence>
<accession>A0A8D2B1Q9</accession>
<dbReference type="GO" id="GO:0032259">
    <property type="term" value="P:methylation"/>
    <property type="evidence" value="ECO:0007669"/>
    <property type="project" value="UniProtKB-KW"/>
</dbReference>
<dbReference type="AlphaFoldDB" id="A0A8D2B1Q9"/>
<dbReference type="Proteomes" id="UP000694564">
    <property type="component" value="Chromosome 12"/>
</dbReference>
<evidence type="ECO:0000256" key="2">
    <source>
        <dbReference type="ARBA" id="ARBA00022679"/>
    </source>
</evidence>
<dbReference type="PANTHER" id="PTHR13370">
    <property type="entry name" value="RNA METHYLASE-RELATED"/>
    <property type="match status" value="1"/>
</dbReference>
<keyword evidence="2" id="KW-0808">Transferase</keyword>
<feature type="domain" description="tRNA (guanine(10)-N(2))-methyltransferase TRMT11 N-terminal" evidence="3">
    <location>
        <begin position="9"/>
        <end position="71"/>
    </location>
</feature>
<name>A0A8D2B1Q9_SCIVU</name>
<sequence>MAQLCTLNQYLLVMVQEHLEFRLPGEIKSLLSLCEGQFISSQNIYGKSPFWILSLPSEDIARNLMKRTVCAFQSHIKALDDNGKGEEI</sequence>
<proteinExistence type="predicted"/>
<protein>
    <recommendedName>
        <fullName evidence="3">tRNA (guanine(10)-N(2))-methyltransferase TRMT11 N-terminal domain-containing protein</fullName>
    </recommendedName>
</protein>
<evidence type="ECO:0000313" key="5">
    <source>
        <dbReference type="Proteomes" id="UP000694564"/>
    </source>
</evidence>
<dbReference type="GO" id="GO:0005737">
    <property type="term" value="C:cytoplasm"/>
    <property type="evidence" value="ECO:0007669"/>
    <property type="project" value="TreeGrafter"/>
</dbReference>